<dbReference type="RefSeq" id="WP_169193542.1">
    <property type="nucleotide sequence ID" value="NZ_CP046391.1"/>
</dbReference>
<dbReference type="InterPro" id="IPR017703">
    <property type="entry name" value="YgfZ/GCV_T_CS"/>
</dbReference>
<dbReference type="PANTHER" id="PTHR22602:SF0">
    <property type="entry name" value="TRANSFERASE CAF17, MITOCHONDRIAL-RELATED"/>
    <property type="match status" value="1"/>
</dbReference>
<organism evidence="3 4">
    <name type="scientific">Anaplasma platys</name>
    <dbReference type="NCBI Taxonomy" id="949"/>
    <lineage>
        <taxon>Bacteria</taxon>
        <taxon>Pseudomonadati</taxon>
        <taxon>Pseudomonadota</taxon>
        <taxon>Alphaproteobacteria</taxon>
        <taxon>Rickettsiales</taxon>
        <taxon>Anaplasmataceae</taxon>
        <taxon>Anaplasma</taxon>
    </lineage>
</organism>
<dbReference type="EMBL" id="CP046391">
    <property type="protein sequence ID" value="QJC27954.1"/>
    <property type="molecule type" value="Genomic_DNA"/>
</dbReference>
<dbReference type="Gene3D" id="3.30.1360.120">
    <property type="entry name" value="Probable tRNA modification gtpase trme, domain 1"/>
    <property type="match status" value="1"/>
</dbReference>
<dbReference type="InterPro" id="IPR027266">
    <property type="entry name" value="TrmE/GcvT-like"/>
</dbReference>
<evidence type="ECO:0000313" key="3">
    <source>
        <dbReference type="EMBL" id="QJC27954.1"/>
    </source>
</evidence>
<name>A0A858PZG9_9RICK</name>
<evidence type="ECO:0000313" key="4">
    <source>
        <dbReference type="Proteomes" id="UP000500930"/>
    </source>
</evidence>
<gene>
    <name evidence="3" type="primary">ygfZ</name>
    <name evidence="3" type="ORF">ANPL_04555</name>
</gene>
<dbReference type="NCBIfam" id="TIGR03317">
    <property type="entry name" value="ygfZ_signature"/>
    <property type="match status" value="1"/>
</dbReference>
<dbReference type="AlphaFoldDB" id="A0A858PZG9"/>
<sequence>MFKLSTRCVIKVSGCDAAPFLHNITTNDVNSMVPPTAIYNCILNSRGRFLYEFFLVKLDEYFLIDCACTEREDLIAFLRLYRVQLKVKVLKADQYVVAVDVGQNTNVNAPVSAEIGENGTVSFADPRCAELGMRHIIPINSPALDKISREQDSRVYDEIRIRNTIPSPEDMVKGESFPLHFGLDRVNAICHRKGCYIGQETVARMHIIGAKKKLYTLWAVASPDWPPFSTEVYAGEMLVGKLLTTAGPYGLSLLDVSKVQDHPGSLRVGNLPVTVTGTVVD</sequence>
<evidence type="ECO:0000256" key="1">
    <source>
        <dbReference type="ARBA" id="ARBA00022946"/>
    </source>
</evidence>
<accession>A0A858PZG9</accession>
<keyword evidence="1" id="KW-0809">Transit peptide</keyword>
<dbReference type="InterPro" id="IPR057460">
    <property type="entry name" value="CAF17_C"/>
</dbReference>
<feature type="domain" description="CAF17 C-terminal" evidence="2">
    <location>
        <begin position="222"/>
        <end position="276"/>
    </location>
</feature>
<dbReference type="Pfam" id="PF25455">
    <property type="entry name" value="Beta-barrel_CAF17_C"/>
    <property type="match status" value="1"/>
</dbReference>
<reference evidence="3 4" key="1">
    <citation type="journal article" date="2020" name="Pathogens">
        <title>First Whole Genome Sequence of Anaplasma platys, an Obligate Intracellular Rickettsial Pathogen of Dogs.</title>
        <authorList>
            <person name="Llanes A."/>
            <person name="Rajeev S."/>
        </authorList>
    </citation>
    <scope>NUCLEOTIDE SEQUENCE [LARGE SCALE GENOMIC DNA]</scope>
    <source>
        <strain evidence="3 4">S3</strain>
    </source>
</reference>
<dbReference type="SUPFAM" id="SSF103025">
    <property type="entry name" value="Folate-binding domain"/>
    <property type="match status" value="1"/>
</dbReference>
<proteinExistence type="predicted"/>
<keyword evidence="4" id="KW-1185">Reference proteome</keyword>
<dbReference type="Proteomes" id="UP000500930">
    <property type="component" value="Chromosome"/>
</dbReference>
<protein>
    <submittedName>
        <fullName evidence="3">tRNA-modifying protein YgfZ</fullName>
    </submittedName>
</protein>
<dbReference type="GO" id="GO:0016226">
    <property type="term" value="P:iron-sulfur cluster assembly"/>
    <property type="evidence" value="ECO:0007669"/>
    <property type="project" value="TreeGrafter"/>
</dbReference>
<dbReference type="PANTHER" id="PTHR22602">
    <property type="entry name" value="TRANSFERASE CAF17, MITOCHONDRIAL-RELATED"/>
    <property type="match status" value="1"/>
</dbReference>
<dbReference type="KEGG" id="aplt:ANPL_04555"/>
<dbReference type="InterPro" id="IPR045179">
    <property type="entry name" value="YgfZ/GcvT"/>
</dbReference>
<evidence type="ECO:0000259" key="2">
    <source>
        <dbReference type="Pfam" id="PF25455"/>
    </source>
</evidence>